<sequence>MTEFDSKLTQALRARPALEAGDPRIEAYIVELLKHSELINLVDQVLQAFPVDSATDFQVDMRYFFLVDIAHTYRLDNAARPPIPGRPWRNAFVRLTNMFASPGRDSDVDLVLAAAVEELLRGDAQPRLAQSILKRNGL</sequence>
<dbReference type="RefSeq" id="WP_168546533.1">
    <property type="nucleotide sequence ID" value="NZ_BAAAKS010000054.1"/>
</dbReference>
<evidence type="ECO:0000313" key="1">
    <source>
        <dbReference type="EMBL" id="NKY19540.1"/>
    </source>
</evidence>
<gene>
    <name evidence="1" type="ORF">HF999_14325</name>
</gene>
<accession>A0A846X6Z4</accession>
<proteinExistence type="predicted"/>
<dbReference type="AlphaFoldDB" id="A0A846X6Z4"/>
<organism evidence="1 2">
    <name type="scientific">Tsukamurella spumae</name>
    <dbReference type="NCBI Taxonomy" id="44753"/>
    <lineage>
        <taxon>Bacteria</taxon>
        <taxon>Bacillati</taxon>
        <taxon>Actinomycetota</taxon>
        <taxon>Actinomycetes</taxon>
        <taxon>Mycobacteriales</taxon>
        <taxon>Tsukamurellaceae</taxon>
        <taxon>Tsukamurella</taxon>
    </lineage>
</organism>
<name>A0A846X6Z4_9ACTN</name>
<comment type="caution">
    <text evidence="1">The sequence shown here is derived from an EMBL/GenBank/DDBJ whole genome shotgun (WGS) entry which is preliminary data.</text>
</comment>
<keyword evidence="2" id="KW-1185">Reference proteome</keyword>
<dbReference type="Proteomes" id="UP000582646">
    <property type="component" value="Unassembled WGS sequence"/>
</dbReference>
<protein>
    <submittedName>
        <fullName evidence="1">Uncharacterized protein</fullName>
    </submittedName>
</protein>
<dbReference type="EMBL" id="JAAXOQ010000018">
    <property type="protein sequence ID" value="NKY19540.1"/>
    <property type="molecule type" value="Genomic_DNA"/>
</dbReference>
<reference evidence="1 2" key="1">
    <citation type="submission" date="2020-04" db="EMBL/GenBank/DDBJ databases">
        <title>MicrobeNet Type strains.</title>
        <authorList>
            <person name="Nicholson A.C."/>
        </authorList>
    </citation>
    <scope>NUCLEOTIDE SEQUENCE [LARGE SCALE GENOMIC DNA]</scope>
    <source>
        <strain evidence="1 2">DSM 44113</strain>
    </source>
</reference>
<evidence type="ECO:0000313" key="2">
    <source>
        <dbReference type="Proteomes" id="UP000582646"/>
    </source>
</evidence>